<protein>
    <recommendedName>
        <fullName evidence="4">1,4-dihydroxy-6-naphtoate synthase</fullName>
        <ecNumber evidence="4">4.1.99.29</ecNumber>
    </recommendedName>
    <alternativeName>
        <fullName evidence="4">Menaquinone biosynthetic enzyme MqnD</fullName>
    </alternativeName>
</protein>
<keyword evidence="6" id="KW-1185">Reference proteome</keyword>
<keyword evidence="3 4" id="KW-0456">Lyase</keyword>
<name>S7UTQ5_DESML</name>
<dbReference type="GO" id="GO:0009234">
    <property type="term" value="P:menaquinone biosynthetic process"/>
    <property type="evidence" value="ECO:0007669"/>
    <property type="project" value="UniProtKB-UniRule"/>
</dbReference>
<dbReference type="AlphaFoldDB" id="S7UTQ5"/>
<dbReference type="Gene3D" id="3.40.190.10">
    <property type="entry name" value="Periplasmic binding protein-like II"/>
    <property type="match status" value="2"/>
</dbReference>
<gene>
    <name evidence="4" type="primary">mqnD</name>
    <name evidence="5" type="ORF">dsmv_3088</name>
</gene>
<feature type="binding site" evidence="4">
    <location>
        <begin position="57"/>
        <end position="59"/>
    </location>
    <ligand>
        <name>substrate</name>
    </ligand>
</feature>
<dbReference type="GO" id="GO:0016830">
    <property type="term" value="F:carbon-carbon lyase activity"/>
    <property type="evidence" value="ECO:0007669"/>
    <property type="project" value="UniProtKB-UniRule"/>
</dbReference>
<comment type="function">
    <text evidence="4">Catalyzes the conversion of cyclic dehypoxanthine futalosine (cyclic DHFL) into 1,4-dihydroxy-6-naphthoate, a step in the biosynthesis of menaquinone (MK, vitamin K2).</text>
</comment>
<sequence>MTRTLSLGYSTCPNDTFLFHALAHGKIDCRGLAFEIRLADVEQLNRYAEVGRLDVTKLSFAAIGHLRERYALLESGAALGRGCGPLVVAKPGFDLSRLGRAPIAVPGMRTTAAMLLGLYLSGTAACIPMNFDRIMPAVSRGEYEAGVIIHEGRFTFQDYGLVQLVDLGRWWEAETGLPIPLGGIAVRRDLGPDIARRVEAAIRDSVAYAFDHPEESSAYVRAHAREMAPDVIRQHIALYVNPFTLDLGEDGLAAVDALFRRGEAVGLLPAIPGRAED</sequence>
<feature type="active site" description="Proton acceptor" evidence="4">
    <location>
        <position position="150"/>
    </location>
</feature>
<dbReference type="CDD" id="cd13635">
    <property type="entry name" value="PBP2_Ttha1568_Mqnd"/>
    <property type="match status" value="1"/>
</dbReference>
<evidence type="ECO:0000313" key="6">
    <source>
        <dbReference type="Proteomes" id="UP000014977"/>
    </source>
</evidence>
<dbReference type="OrthoDB" id="9809439at2"/>
<keyword evidence="2 4" id="KW-0474">Menaquinone biosynthesis</keyword>
<dbReference type="PATRIC" id="fig|1121405.3.peg.3545"/>
<evidence type="ECO:0000313" key="5">
    <source>
        <dbReference type="EMBL" id="EPR35708.1"/>
    </source>
</evidence>
<comment type="similarity">
    <text evidence="4">Belongs to the MqnA/MqnD family. MqnD subfamily.</text>
</comment>
<reference evidence="5 6" key="1">
    <citation type="journal article" date="2013" name="Genome Announc.">
        <title>Draft genome sequences for three mercury-methylating, sulfate-reducing bacteria.</title>
        <authorList>
            <person name="Brown S.D."/>
            <person name="Hurt R.A.Jr."/>
            <person name="Gilmour C.C."/>
            <person name="Elias D.A."/>
        </authorList>
    </citation>
    <scope>NUCLEOTIDE SEQUENCE [LARGE SCALE GENOMIC DNA]</scope>
    <source>
        <strain evidence="5 6">DSM 2059</strain>
    </source>
</reference>
<dbReference type="RefSeq" id="WP_020878178.1">
    <property type="nucleotide sequence ID" value="NZ_ATHJ01000106.1"/>
</dbReference>
<evidence type="ECO:0000256" key="3">
    <source>
        <dbReference type="ARBA" id="ARBA00023239"/>
    </source>
</evidence>
<dbReference type="EC" id="4.1.99.29" evidence="4"/>
<comment type="pathway">
    <text evidence="1 4">Quinol/quinone metabolism; menaquinone biosynthesis.</text>
</comment>
<dbReference type="EMBL" id="ATHJ01000106">
    <property type="protein sequence ID" value="EPR35708.1"/>
    <property type="molecule type" value="Genomic_DNA"/>
</dbReference>
<dbReference type="InterPro" id="IPR003773">
    <property type="entry name" value="Menaquinone_biosynth"/>
</dbReference>
<dbReference type="STRING" id="897.B2D07_02640"/>
<evidence type="ECO:0000256" key="4">
    <source>
        <dbReference type="HAMAP-Rule" id="MF_00996"/>
    </source>
</evidence>
<comment type="caution">
    <text evidence="5">The sequence shown here is derived from an EMBL/GenBank/DDBJ whole genome shotgun (WGS) entry which is preliminary data.</text>
</comment>
<evidence type="ECO:0000256" key="2">
    <source>
        <dbReference type="ARBA" id="ARBA00022428"/>
    </source>
</evidence>
<dbReference type="HAMAP" id="MF_00996">
    <property type="entry name" value="MqnD"/>
    <property type="match status" value="1"/>
</dbReference>
<comment type="catalytic activity">
    <reaction evidence="4">
        <text>cyclic dehypoxanthinylfutalosinate = 1,4-dihydroxy-6-naphthoate + dihydroxyacetone</text>
        <dbReference type="Rhea" id="RHEA:33087"/>
        <dbReference type="ChEBI" id="CHEBI:16016"/>
        <dbReference type="ChEBI" id="CHEBI:64254"/>
        <dbReference type="ChEBI" id="CHEBI:64270"/>
        <dbReference type="EC" id="4.1.99.29"/>
    </reaction>
</comment>
<dbReference type="eggNOG" id="COG2107">
    <property type="taxonomic scope" value="Bacteria"/>
</dbReference>
<dbReference type="PANTHER" id="PTHR37167:SF1">
    <property type="entry name" value="1,4-DIHYDROXY-6-NAPHTOATE SYNTHASE"/>
    <property type="match status" value="1"/>
</dbReference>
<dbReference type="InterPro" id="IPR030869">
    <property type="entry name" value="MqnD"/>
</dbReference>
<evidence type="ECO:0000256" key="1">
    <source>
        <dbReference type="ARBA" id="ARBA00004863"/>
    </source>
</evidence>
<accession>S7UTQ5</accession>
<feature type="binding site" evidence="4">
    <location>
        <begin position="111"/>
        <end position="112"/>
    </location>
    <ligand>
        <name>substrate</name>
    </ligand>
</feature>
<dbReference type="PANTHER" id="PTHR37167">
    <property type="entry name" value="1,4-DIHYDROXY-6-NAPHTOATE SYNTHASE"/>
    <property type="match status" value="1"/>
</dbReference>
<organism evidence="5 6">
    <name type="scientific">Desulfococcus multivorans DSM 2059</name>
    <dbReference type="NCBI Taxonomy" id="1121405"/>
    <lineage>
        <taxon>Bacteria</taxon>
        <taxon>Pseudomonadati</taxon>
        <taxon>Thermodesulfobacteriota</taxon>
        <taxon>Desulfobacteria</taxon>
        <taxon>Desulfobacterales</taxon>
        <taxon>Desulfococcaceae</taxon>
        <taxon>Desulfococcus</taxon>
    </lineage>
</organism>
<dbReference type="Proteomes" id="UP000014977">
    <property type="component" value="Unassembled WGS sequence"/>
</dbReference>
<dbReference type="Pfam" id="PF02621">
    <property type="entry name" value="VitK2_biosynth"/>
    <property type="match status" value="1"/>
</dbReference>
<dbReference type="UniPathway" id="UPA00079"/>
<proteinExistence type="inferred from homology"/>
<dbReference type="SUPFAM" id="SSF53850">
    <property type="entry name" value="Periplasmic binding protein-like II"/>
    <property type="match status" value="1"/>
</dbReference>